<name>A0A3E5AL22_9FIRM</name>
<accession>A0A3E5AL22</accession>
<feature type="domain" description="DUF3991" evidence="1">
    <location>
        <begin position="123"/>
        <end position="192"/>
    </location>
</feature>
<protein>
    <submittedName>
        <fullName evidence="2">DUF3991 domain-containing protein</fullName>
    </submittedName>
</protein>
<dbReference type="EMBL" id="QSUG01000013">
    <property type="protein sequence ID" value="RGN21554.1"/>
    <property type="molecule type" value="Genomic_DNA"/>
</dbReference>
<dbReference type="Pfam" id="PF13154">
    <property type="entry name" value="DUF3991"/>
    <property type="match status" value="1"/>
</dbReference>
<evidence type="ECO:0000259" key="1">
    <source>
        <dbReference type="Pfam" id="PF13154"/>
    </source>
</evidence>
<dbReference type="SUPFAM" id="SSF57783">
    <property type="entry name" value="Zinc beta-ribbon"/>
    <property type="match status" value="1"/>
</dbReference>
<dbReference type="InterPro" id="IPR025054">
    <property type="entry name" value="DUF3991"/>
</dbReference>
<reference evidence="2 3" key="1">
    <citation type="submission" date="2018-08" db="EMBL/GenBank/DDBJ databases">
        <title>A genome reference for cultivated species of the human gut microbiota.</title>
        <authorList>
            <person name="Zou Y."/>
            <person name="Xue W."/>
            <person name="Luo G."/>
        </authorList>
    </citation>
    <scope>NUCLEOTIDE SEQUENCE [LARGE SCALE GENOMIC DNA]</scope>
    <source>
        <strain evidence="2 3">OM05-6AA</strain>
    </source>
</reference>
<proteinExistence type="predicted"/>
<sequence length="342" mass="39218">MQYTQQDKANALETSLTHLASCMGYTPKRVGSCYTLAEMDSIRIYNDRTWYRWSNTGTRIGGTQIDFVLEFGNANSVPEAVHQLLNWQGISPEYRANKNTEYTSDRKEFKLPNRAESYRIAYAYLIKTRGLSKEIVDYFVKNKIMYEDKDFHNLVFVGRDASGKIRYATKHGTRDAYGQKYKGDVAGNDKNYGVNIVNKDSDVLKVFEASIDCMSYMDITGDYTSNKLVLGMVEDNPLRTFLKENPNIRNIDFCLDNDLAAKQHLNGKPEIRDDSGKLKREKVVGYLEKYTQQGYTVRDTCAPVVDGGGVKDYNEYLQYLKKVDLSAIAAVRKENQYHRKSR</sequence>
<comment type="caution">
    <text evidence="2">The sequence shown here is derived from an EMBL/GenBank/DDBJ whole genome shotgun (WGS) entry which is preliminary data.</text>
</comment>
<evidence type="ECO:0000313" key="2">
    <source>
        <dbReference type="EMBL" id="RGN21554.1"/>
    </source>
</evidence>
<evidence type="ECO:0000313" key="3">
    <source>
        <dbReference type="Proteomes" id="UP000260970"/>
    </source>
</evidence>
<dbReference type="Gene3D" id="3.40.1360.10">
    <property type="match status" value="1"/>
</dbReference>
<organism evidence="2 3">
    <name type="scientific">Agathobacter rectalis</name>
    <dbReference type="NCBI Taxonomy" id="39491"/>
    <lineage>
        <taxon>Bacteria</taxon>
        <taxon>Bacillati</taxon>
        <taxon>Bacillota</taxon>
        <taxon>Clostridia</taxon>
        <taxon>Lachnospirales</taxon>
        <taxon>Lachnospiraceae</taxon>
        <taxon>Agathobacter</taxon>
    </lineage>
</organism>
<gene>
    <name evidence="2" type="ORF">DXB72_12150</name>
</gene>
<dbReference type="RefSeq" id="WP_117690749.1">
    <property type="nucleotide sequence ID" value="NZ_QSUE01000011.1"/>
</dbReference>
<dbReference type="Proteomes" id="UP000260970">
    <property type="component" value="Unassembled WGS sequence"/>
</dbReference>
<dbReference type="AlphaFoldDB" id="A0A3E5AL22"/>